<feature type="region of interest" description="Disordered" evidence="1">
    <location>
        <begin position="159"/>
        <end position="213"/>
    </location>
</feature>
<dbReference type="InterPro" id="IPR025400">
    <property type="entry name" value="Lin1244/Lin1753-like_N"/>
</dbReference>
<dbReference type="Pfam" id="PF14297">
    <property type="entry name" value="Lin1244_N"/>
    <property type="match status" value="1"/>
</dbReference>
<dbReference type="PANTHER" id="PTHR39196:SF1">
    <property type="entry name" value="PRIMOSOME, DNAD SUBUNIT"/>
    <property type="match status" value="1"/>
</dbReference>
<dbReference type="Proteomes" id="UP000300879">
    <property type="component" value="Chromosome"/>
</dbReference>
<feature type="domain" description="Lin1244/Lin1753-like N-terminal" evidence="2">
    <location>
        <begin position="11"/>
        <end position="102"/>
    </location>
</feature>
<feature type="compositionally biased region" description="Basic and acidic residues" evidence="1">
    <location>
        <begin position="159"/>
        <end position="175"/>
    </location>
</feature>
<evidence type="ECO:0000256" key="1">
    <source>
        <dbReference type="SAM" id="MobiDB-lite"/>
    </source>
</evidence>
<dbReference type="KEGG" id="palo:E6C60_1989"/>
<dbReference type="RefSeq" id="WP_138225689.1">
    <property type="nucleotide sequence ID" value="NZ_CP040396.1"/>
</dbReference>
<dbReference type="EMBL" id="CP040396">
    <property type="protein sequence ID" value="QCT02704.1"/>
    <property type="molecule type" value="Genomic_DNA"/>
</dbReference>
<sequence>MARPLKESLDYFPLDIDFDQDDKLSVVISKFGMNGLGIVVKIMMEIYRNGYFYLWGEREQYVFSNRINADINTVNGVIDECIKWGFFHQELYKNFGILTSRGFQKRFIEAAKRRKVITLHEDYILVNPEEESEKVSHSIAVVNDDGKIVNAYINPNKRDKADAEIPQSKVKESKVKKSKVINNNAPSDLKPNPKESPSKNSNSAKKGTKKPNYEEDSPYFKMAVYFKDKIDDMAAKEGLSSLTASTNIQTWANDFRLMVEVDKHSDKDLIRKVMDWVVTDHFWKSNVLSASKFRTQFPKLVLEMNKKTRTTYGAKVKPLIPVVQPQIPESTISDLSENEFEEMMRFAREMQESKGSR</sequence>
<proteinExistence type="predicted"/>
<reference evidence="3 4" key="1">
    <citation type="submission" date="2019-05" db="EMBL/GenBank/DDBJ databases">
        <authorList>
            <person name="Chen C."/>
        </authorList>
    </citation>
    <scope>NUCLEOTIDE SEQUENCE [LARGE SCALE GENOMIC DNA]</scope>
    <source>
        <strain evidence="3 4">HB172198</strain>
    </source>
</reference>
<protein>
    <recommendedName>
        <fullName evidence="2">Lin1244/Lin1753-like N-terminal domain-containing protein</fullName>
    </recommendedName>
</protein>
<accession>A0A4V1G3X4</accession>
<evidence type="ECO:0000313" key="4">
    <source>
        <dbReference type="Proteomes" id="UP000300879"/>
    </source>
</evidence>
<keyword evidence="4" id="KW-1185">Reference proteome</keyword>
<organism evidence="3 4">
    <name type="scientific">Paenibacillus algicola</name>
    <dbReference type="NCBI Taxonomy" id="2565926"/>
    <lineage>
        <taxon>Bacteria</taxon>
        <taxon>Bacillati</taxon>
        <taxon>Bacillota</taxon>
        <taxon>Bacilli</taxon>
        <taxon>Bacillales</taxon>
        <taxon>Paenibacillaceae</taxon>
        <taxon>Paenibacillus</taxon>
    </lineage>
</organism>
<evidence type="ECO:0000313" key="3">
    <source>
        <dbReference type="EMBL" id="QCT02704.1"/>
    </source>
</evidence>
<name>A0A4V1G3X4_9BACL</name>
<gene>
    <name evidence="3" type="ORF">E6C60_1989</name>
</gene>
<dbReference type="AlphaFoldDB" id="A0A4V1G3X4"/>
<dbReference type="PANTHER" id="PTHR39196">
    <property type="entry name" value="PRIMOSOME, DNAD SUBUNIT"/>
    <property type="match status" value="1"/>
</dbReference>
<evidence type="ECO:0000259" key="2">
    <source>
        <dbReference type="Pfam" id="PF14297"/>
    </source>
</evidence>
<dbReference type="OrthoDB" id="1821976at2"/>